<proteinExistence type="predicted"/>
<protein>
    <recommendedName>
        <fullName evidence="3">Reverse transcriptase domain-containing protein</fullName>
    </recommendedName>
</protein>
<dbReference type="Proteomes" id="UP001066276">
    <property type="component" value="Chromosome 6"/>
</dbReference>
<evidence type="ECO:0000313" key="2">
    <source>
        <dbReference type="Proteomes" id="UP001066276"/>
    </source>
</evidence>
<evidence type="ECO:0000313" key="1">
    <source>
        <dbReference type="EMBL" id="KAJ1142428.1"/>
    </source>
</evidence>
<comment type="caution">
    <text evidence="1">The sequence shown here is derived from an EMBL/GenBank/DDBJ whole genome shotgun (WGS) entry which is preliminary data.</text>
</comment>
<gene>
    <name evidence="1" type="ORF">NDU88_008753</name>
</gene>
<reference evidence="1" key="1">
    <citation type="journal article" date="2022" name="bioRxiv">
        <title>Sequencing and chromosome-scale assembly of the giantPleurodeles waltlgenome.</title>
        <authorList>
            <person name="Brown T."/>
            <person name="Elewa A."/>
            <person name="Iarovenko S."/>
            <person name="Subramanian E."/>
            <person name="Araus A.J."/>
            <person name="Petzold A."/>
            <person name="Susuki M."/>
            <person name="Suzuki K.-i.T."/>
            <person name="Hayashi T."/>
            <person name="Toyoda A."/>
            <person name="Oliveira C."/>
            <person name="Osipova E."/>
            <person name="Leigh N.D."/>
            <person name="Simon A."/>
            <person name="Yun M.H."/>
        </authorList>
    </citation>
    <scope>NUCLEOTIDE SEQUENCE</scope>
    <source>
        <strain evidence="1">20211129_DDA</strain>
        <tissue evidence="1">Liver</tissue>
    </source>
</reference>
<keyword evidence="2" id="KW-1185">Reference proteome</keyword>
<dbReference type="AlphaFoldDB" id="A0AAV7QVG4"/>
<evidence type="ECO:0008006" key="3">
    <source>
        <dbReference type="Google" id="ProtNLM"/>
    </source>
</evidence>
<sequence length="185" mass="20188">MLPAPLMPLGCAVPILFNVSDTDPDVHCTMPIPAPTGAVPPILDPEPLSYGLGYGEEWEGSLDPLAYQLQEPVDWRMDLGEASGLDTSPDTGMRSPPTVATEEGVSFSMMIRRAAEVFTKVMVTAHLRRSGFSVFPYLDEWLLKAGSPQAVVSDLQTTVDHLHLLGFNINMQKSHLNPTQTLPFI</sequence>
<dbReference type="EMBL" id="JANPWB010000010">
    <property type="protein sequence ID" value="KAJ1142428.1"/>
    <property type="molecule type" value="Genomic_DNA"/>
</dbReference>
<accession>A0AAV7QVG4</accession>
<name>A0AAV7QVG4_PLEWA</name>
<organism evidence="1 2">
    <name type="scientific">Pleurodeles waltl</name>
    <name type="common">Iberian ribbed newt</name>
    <dbReference type="NCBI Taxonomy" id="8319"/>
    <lineage>
        <taxon>Eukaryota</taxon>
        <taxon>Metazoa</taxon>
        <taxon>Chordata</taxon>
        <taxon>Craniata</taxon>
        <taxon>Vertebrata</taxon>
        <taxon>Euteleostomi</taxon>
        <taxon>Amphibia</taxon>
        <taxon>Batrachia</taxon>
        <taxon>Caudata</taxon>
        <taxon>Salamandroidea</taxon>
        <taxon>Salamandridae</taxon>
        <taxon>Pleurodelinae</taxon>
        <taxon>Pleurodeles</taxon>
    </lineage>
</organism>